<gene>
    <name evidence="2" type="ORF">BDZ85DRAFT_283633</name>
</gene>
<dbReference type="EMBL" id="ML992510">
    <property type="protein sequence ID" value="KAF2221572.1"/>
    <property type="molecule type" value="Genomic_DNA"/>
</dbReference>
<proteinExistence type="predicted"/>
<evidence type="ECO:0000313" key="2">
    <source>
        <dbReference type="EMBL" id="KAF2221572.1"/>
    </source>
</evidence>
<dbReference type="Proteomes" id="UP000799538">
    <property type="component" value="Unassembled WGS sequence"/>
</dbReference>
<feature type="region of interest" description="Disordered" evidence="1">
    <location>
        <begin position="45"/>
        <end position="79"/>
    </location>
</feature>
<dbReference type="AlphaFoldDB" id="A0A6A6G7A8"/>
<protein>
    <submittedName>
        <fullName evidence="2">Uncharacterized protein</fullName>
    </submittedName>
</protein>
<organism evidence="2 3">
    <name type="scientific">Elsinoe ampelina</name>
    <dbReference type="NCBI Taxonomy" id="302913"/>
    <lineage>
        <taxon>Eukaryota</taxon>
        <taxon>Fungi</taxon>
        <taxon>Dikarya</taxon>
        <taxon>Ascomycota</taxon>
        <taxon>Pezizomycotina</taxon>
        <taxon>Dothideomycetes</taxon>
        <taxon>Dothideomycetidae</taxon>
        <taxon>Myriangiales</taxon>
        <taxon>Elsinoaceae</taxon>
        <taxon>Elsinoe</taxon>
    </lineage>
</organism>
<evidence type="ECO:0000313" key="3">
    <source>
        <dbReference type="Proteomes" id="UP000799538"/>
    </source>
</evidence>
<dbReference type="OrthoDB" id="414540at2759"/>
<keyword evidence="3" id="KW-1185">Reference proteome</keyword>
<reference evidence="3" key="1">
    <citation type="journal article" date="2020" name="Stud. Mycol.">
        <title>101 Dothideomycetes genomes: A test case for predicting lifestyles and emergence of pathogens.</title>
        <authorList>
            <person name="Haridas S."/>
            <person name="Albert R."/>
            <person name="Binder M."/>
            <person name="Bloem J."/>
            <person name="LaButti K."/>
            <person name="Salamov A."/>
            <person name="Andreopoulos B."/>
            <person name="Baker S."/>
            <person name="Barry K."/>
            <person name="Bills G."/>
            <person name="Bluhm B."/>
            <person name="Cannon C."/>
            <person name="Castanera R."/>
            <person name="Culley D."/>
            <person name="Daum C."/>
            <person name="Ezra D."/>
            <person name="Gonzalez J."/>
            <person name="Henrissat B."/>
            <person name="Kuo A."/>
            <person name="Liang C."/>
            <person name="Lipzen A."/>
            <person name="Lutzoni F."/>
            <person name="Magnuson J."/>
            <person name="Mondo S."/>
            <person name="Nolan M."/>
            <person name="Ohm R."/>
            <person name="Pangilinan J."/>
            <person name="Park H.-J."/>
            <person name="Ramirez L."/>
            <person name="Alfaro M."/>
            <person name="Sun H."/>
            <person name="Tritt A."/>
            <person name="Yoshinaga Y."/>
            <person name="Zwiers L.-H."/>
            <person name="Turgeon B."/>
            <person name="Goodwin S."/>
            <person name="Spatafora J."/>
            <person name="Crous P."/>
            <person name="Grigoriev I."/>
        </authorList>
    </citation>
    <scope>NUCLEOTIDE SEQUENCE [LARGE SCALE GENOMIC DNA]</scope>
    <source>
        <strain evidence="3">CECT 20119</strain>
    </source>
</reference>
<evidence type="ECO:0000256" key="1">
    <source>
        <dbReference type="SAM" id="MobiDB-lite"/>
    </source>
</evidence>
<sequence length="139" mass="14685">MGSGQGEEKAAVVRWYWEIAAEQSQQFGRKFINAIAPGGVNTSIGATSQDGGLKDTNAAVPMQKAKDNPGSSDSSFSSQPRHYCDRFMELAEIAHIGVFLASGWGSAISGQVIIADCSKTSAPLGETILGHLEALRPFV</sequence>
<dbReference type="InterPro" id="IPR036291">
    <property type="entry name" value="NAD(P)-bd_dom_sf"/>
</dbReference>
<name>A0A6A6G7A8_9PEZI</name>
<dbReference type="Gene3D" id="3.40.50.720">
    <property type="entry name" value="NAD(P)-binding Rossmann-like Domain"/>
    <property type="match status" value="1"/>
</dbReference>
<dbReference type="SUPFAM" id="SSF51735">
    <property type="entry name" value="NAD(P)-binding Rossmann-fold domains"/>
    <property type="match status" value="1"/>
</dbReference>
<accession>A0A6A6G7A8</accession>